<sequence length="215" mass="23354">MSTRASKRPVKGAQLGATTSRGDAQGVQVSGRDGGSAPVNGRLLIAPIDVEAIDDDVVISSPTRFAEARNHSRRNQVVTVVLDEDSDVRQNRSEEPTTRLTLSSFNSRGRSSSNRTIINCELYNLEKNQGAKRKRAVTPSKEPPPPPPQSTKPKEPIFSCAICMGALVEETSTTCGHIFCMKCIKAAIAAQKKCPTCRHKLTANNIHRVYLPTTN</sequence>
<reference evidence="1 2" key="1">
    <citation type="journal article" date="2022" name="Hortic Res">
        <title>A haplotype resolved chromosomal level avocado genome allows analysis of novel avocado genes.</title>
        <authorList>
            <person name="Nath O."/>
            <person name="Fletcher S.J."/>
            <person name="Hayward A."/>
            <person name="Shaw L.M."/>
            <person name="Masouleh A.K."/>
            <person name="Furtado A."/>
            <person name="Henry R.J."/>
            <person name="Mitter N."/>
        </authorList>
    </citation>
    <scope>NUCLEOTIDE SEQUENCE [LARGE SCALE GENOMIC DNA]</scope>
    <source>
        <strain evidence="2">cv. Hass</strain>
    </source>
</reference>
<dbReference type="EMBL" id="CM056816">
    <property type="protein sequence ID" value="KAJ8634268.1"/>
    <property type="molecule type" value="Genomic_DNA"/>
</dbReference>
<evidence type="ECO:0000313" key="2">
    <source>
        <dbReference type="Proteomes" id="UP001234297"/>
    </source>
</evidence>
<protein>
    <submittedName>
        <fullName evidence="1">Uncharacterized protein</fullName>
    </submittedName>
</protein>
<comment type="caution">
    <text evidence="1">The sequence shown here is derived from an EMBL/GenBank/DDBJ whole genome shotgun (WGS) entry which is preliminary data.</text>
</comment>
<gene>
    <name evidence="1" type="ORF">MRB53_027604</name>
</gene>
<dbReference type="Proteomes" id="UP001234297">
    <property type="component" value="Chromosome 8"/>
</dbReference>
<name>A0ACC2LLK6_PERAE</name>
<keyword evidence="2" id="KW-1185">Reference proteome</keyword>
<proteinExistence type="predicted"/>
<accession>A0ACC2LLK6</accession>
<organism evidence="1 2">
    <name type="scientific">Persea americana</name>
    <name type="common">Avocado</name>
    <dbReference type="NCBI Taxonomy" id="3435"/>
    <lineage>
        <taxon>Eukaryota</taxon>
        <taxon>Viridiplantae</taxon>
        <taxon>Streptophyta</taxon>
        <taxon>Embryophyta</taxon>
        <taxon>Tracheophyta</taxon>
        <taxon>Spermatophyta</taxon>
        <taxon>Magnoliopsida</taxon>
        <taxon>Magnoliidae</taxon>
        <taxon>Laurales</taxon>
        <taxon>Lauraceae</taxon>
        <taxon>Persea</taxon>
    </lineage>
</organism>
<evidence type="ECO:0000313" key="1">
    <source>
        <dbReference type="EMBL" id="KAJ8634268.1"/>
    </source>
</evidence>